<dbReference type="InterPro" id="IPR032871">
    <property type="entry name" value="AHH_dom_containing"/>
</dbReference>
<dbReference type="Gene3D" id="2.180.10.10">
    <property type="entry name" value="RHS repeat-associated core"/>
    <property type="match status" value="1"/>
</dbReference>
<dbReference type="PANTHER" id="PTHR32305:SF15">
    <property type="entry name" value="PROTEIN RHSA-RELATED"/>
    <property type="match status" value="1"/>
</dbReference>
<protein>
    <submittedName>
        <fullName evidence="1">RHS repeat-associated protein</fullName>
    </submittedName>
</protein>
<reference evidence="1 2" key="1">
    <citation type="submission" date="2020-08" db="EMBL/GenBank/DDBJ databases">
        <title>Genomic Encyclopedia of Type Strains, Phase IV (KMG-IV): sequencing the most valuable type-strain genomes for metagenomic binning, comparative biology and taxonomic classification.</title>
        <authorList>
            <person name="Goeker M."/>
        </authorList>
    </citation>
    <scope>NUCLEOTIDE SEQUENCE [LARGE SCALE GENOMIC DNA]</scope>
    <source>
        <strain evidence="1 2">DSM 27471</strain>
    </source>
</reference>
<dbReference type="InterPro" id="IPR050708">
    <property type="entry name" value="T6SS_VgrG/RHS"/>
</dbReference>
<dbReference type="EMBL" id="JACHYB010000002">
    <property type="protein sequence ID" value="MBB3187866.1"/>
    <property type="molecule type" value="Genomic_DNA"/>
</dbReference>
<keyword evidence="2" id="KW-1185">Reference proteome</keyword>
<evidence type="ECO:0000313" key="2">
    <source>
        <dbReference type="Proteomes" id="UP000544222"/>
    </source>
</evidence>
<gene>
    <name evidence="1" type="ORF">FHX64_002064</name>
</gene>
<dbReference type="Proteomes" id="UP000544222">
    <property type="component" value="Unassembled WGS sequence"/>
</dbReference>
<dbReference type="Pfam" id="PF14412">
    <property type="entry name" value="AHH"/>
    <property type="match status" value="1"/>
</dbReference>
<dbReference type="AlphaFoldDB" id="A0A7W5H2W5"/>
<evidence type="ECO:0000313" key="1">
    <source>
        <dbReference type="EMBL" id="MBB3187866.1"/>
    </source>
</evidence>
<dbReference type="PANTHER" id="PTHR32305">
    <property type="match status" value="1"/>
</dbReference>
<proteinExistence type="predicted"/>
<dbReference type="RefSeq" id="WP_183413681.1">
    <property type="nucleotide sequence ID" value="NZ_JACHYB010000002.1"/>
</dbReference>
<name>A0A7W5H2W5_9PORP</name>
<sequence length="297" mass="33908">MKEILPPEGYWQNGVYYYYLKDHQGNNTELLNQSKAVIEYSDYYPDGMRFEESTSNSAALPYRYNGKELESMNGLNQYDYGARRRETGIPVWTSVDPLCEKYYSVSPYAYCSDDPVKNVDPDGKQIFVSPLLGISDPLLMGSDEPIITTEKPIIETASKIGQEGSDKFSKIEDHHILPRSLKNNPVIREARNNGFKFEGKENKMPVEKFVRQTGEGQHGNHPNYTEQINNKLSDFQNAQGDNATKAVRTIVRNVRQVIQNNPNVKINDLHLMNDVAPIDHTMIKAQKYVPSYVPNYN</sequence>
<dbReference type="InterPro" id="IPR022385">
    <property type="entry name" value="Rhs_assc_core"/>
</dbReference>
<comment type="caution">
    <text evidence="1">The sequence shown here is derived from an EMBL/GenBank/DDBJ whole genome shotgun (WGS) entry which is preliminary data.</text>
</comment>
<dbReference type="NCBIfam" id="TIGR03696">
    <property type="entry name" value="Rhs_assc_core"/>
    <property type="match status" value="1"/>
</dbReference>
<organism evidence="1 2">
    <name type="scientific">Microbacter margulisiae</name>
    <dbReference type="NCBI Taxonomy" id="1350067"/>
    <lineage>
        <taxon>Bacteria</taxon>
        <taxon>Pseudomonadati</taxon>
        <taxon>Bacteroidota</taxon>
        <taxon>Bacteroidia</taxon>
        <taxon>Bacteroidales</taxon>
        <taxon>Porphyromonadaceae</taxon>
        <taxon>Microbacter</taxon>
    </lineage>
</organism>
<accession>A0A7W5H2W5</accession>